<dbReference type="NCBIfam" id="TIGR00494">
    <property type="entry name" value="crcB"/>
    <property type="match status" value="1"/>
</dbReference>
<evidence type="ECO:0000256" key="7">
    <source>
        <dbReference type="ARBA" id="ARBA00035120"/>
    </source>
</evidence>
<evidence type="ECO:0000313" key="11">
    <source>
        <dbReference type="EMBL" id="AYQ74550.1"/>
    </source>
</evidence>
<comment type="catalytic activity">
    <reaction evidence="8">
        <text>fluoride(in) = fluoride(out)</text>
        <dbReference type="Rhea" id="RHEA:76159"/>
        <dbReference type="ChEBI" id="CHEBI:17051"/>
    </reaction>
    <physiologicalReaction direction="left-to-right" evidence="8">
        <dbReference type="Rhea" id="RHEA:76160"/>
    </physiologicalReaction>
</comment>
<keyword evidence="10" id="KW-0915">Sodium</keyword>
<comment type="subcellular location">
    <subcellularLocation>
        <location evidence="1 10">Cell membrane</location>
        <topology evidence="1 10">Multi-pass membrane protein</topology>
    </subcellularLocation>
</comment>
<dbReference type="PANTHER" id="PTHR28259:SF1">
    <property type="entry name" value="FLUORIDE EXPORT PROTEIN 1-RELATED"/>
    <property type="match status" value="1"/>
</dbReference>
<keyword evidence="6 10" id="KW-0407">Ion channel</keyword>
<evidence type="ECO:0000256" key="5">
    <source>
        <dbReference type="ARBA" id="ARBA00023136"/>
    </source>
</evidence>
<accession>A0A3G3K2E6</accession>
<keyword evidence="10" id="KW-0406">Ion transport</keyword>
<dbReference type="KEGG" id="coh:EAV92_19435"/>
<evidence type="ECO:0000256" key="3">
    <source>
        <dbReference type="ARBA" id="ARBA00022692"/>
    </source>
</evidence>
<name>A0A3G3K2E6_9BACL</name>
<keyword evidence="4 10" id="KW-1133">Transmembrane helix</keyword>
<dbReference type="AlphaFoldDB" id="A0A3G3K2E6"/>
<dbReference type="InterPro" id="IPR003691">
    <property type="entry name" value="FluC"/>
</dbReference>
<gene>
    <name evidence="10 11" type="primary">crcB</name>
    <name evidence="10" type="synonym">fluC</name>
    <name evidence="11" type="ORF">EAV92_19435</name>
</gene>
<evidence type="ECO:0000256" key="1">
    <source>
        <dbReference type="ARBA" id="ARBA00004651"/>
    </source>
</evidence>
<keyword evidence="3 10" id="KW-0812">Transmembrane</keyword>
<organism evidence="11 12">
    <name type="scientific">Cohnella candidum</name>
    <dbReference type="NCBI Taxonomy" id="2674991"/>
    <lineage>
        <taxon>Bacteria</taxon>
        <taxon>Bacillati</taxon>
        <taxon>Bacillota</taxon>
        <taxon>Bacilli</taxon>
        <taxon>Bacillales</taxon>
        <taxon>Paenibacillaceae</taxon>
        <taxon>Cohnella</taxon>
    </lineage>
</organism>
<dbReference type="RefSeq" id="WP_123042630.1">
    <property type="nucleotide sequence ID" value="NZ_CP033433.1"/>
</dbReference>
<keyword evidence="10" id="KW-0813">Transport</keyword>
<dbReference type="Pfam" id="PF02537">
    <property type="entry name" value="CRCB"/>
    <property type="match status" value="1"/>
</dbReference>
<dbReference type="EMBL" id="CP033433">
    <property type="protein sequence ID" value="AYQ74550.1"/>
    <property type="molecule type" value="Genomic_DNA"/>
</dbReference>
<evidence type="ECO:0000256" key="10">
    <source>
        <dbReference type="HAMAP-Rule" id="MF_00454"/>
    </source>
</evidence>
<keyword evidence="10" id="KW-0479">Metal-binding</keyword>
<keyword evidence="12" id="KW-1185">Reference proteome</keyword>
<evidence type="ECO:0000313" key="12">
    <source>
        <dbReference type="Proteomes" id="UP000269097"/>
    </source>
</evidence>
<proteinExistence type="inferred from homology"/>
<comment type="similarity">
    <text evidence="7 10">Belongs to the fluoride channel Fluc/FEX (TC 1.A.43) family.</text>
</comment>
<dbReference type="GO" id="GO:0062054">
    <property type="term" value="F:fluoride channel activity"/>
    <property type="evidence" value="ECO:0007669"/>
    <property type="project" value="UniProtKB-UniRule"/>
</dbReference>
<feature type="binding site" evidence="10">
    <location>
        <position position="76"/>
    </location>
    <ligand>
        <name>Na(+)</name>
        <dbReference type="ChEBI" id="CHEBI:29101"/>
        <note>structural</note>
    </ligand>
</feature>
<sequence>MVALALAIGAFIGTLCRYGIGQWIGASPAGFPTATLSINLLGCLFLGWFFTIVLYRIRVSPAVRIGIGTGFTGSFTTFSTFSVETVNLVRNGCAGLAAGYVLASLIGGVLFTALGFTVAKRQSRRAKEGTAA</sequence>
<feature type="transmembrane region" description="Helical" evidence="10">
    <location>
        <begin position="62"/>
        <end position="83"/>
    </location>
</feature>
<evidence type="ECO:0000256" key="8">
    <source>
        <dbReference type="ARBA" id="ARBA00035585"/>
    </source>
</evidence>
<reference evidence="11 12" key="1">
    <citation type="submission" date="2018-10" db="EMBL/GenBank/DDBJ databases">
        <title>Genome Sequence of Cohnella sp.</title>
        <authorList>
            <person name="Srinivasan S."/>
            <person name="Kim M.K."/>
        </authorList>
    </citation>
    <scope>NUCLEOTIDE SEQUENCE [LARGE SCALE GENOMIC DNA]</scope>
    <source>
        <strain evidence="11 12">18JY8-7</strain>
    </source>
</reference>
<evidence type="ECO:0000256" key="4">
    <source>
        <dbReference type="ARBA" id="ARBA00022989"/>
    </source>
</evidence>
<protein>
    <recommendedName>
        <fullName evidence="10">Fluoride-specific ion channel FluC</fullName>
    </recommendedName>
</protein>
<dbReference type="Proteomes" id="UP000269097">
    <property type="component" value="Chromosome"/>
</dbReference>
<dbReference type="HAMAP" id="MF_00454">
    <property type="entry name" value="FluC"/>
    <property type="match status" value="1"/>
</dbReference>
<dbReference type="GO" id="GO:0140114">
    <property type="term" value="P:cellular detoxification of fluoride"/>
    <property type="evidence" value="ECO:0007669"/>
    <property type="project" value="UniProtKB-UniRule"/>
</dbReference>
<dbReference type="GO" id="GO:0046872">
    <property type="term" value="F:metal ion binding"/>
    <property type="evidence" value="ECO:0007669"/>
    <property type="project" value="UniProtKB-KW"/>
</dbReference>
<keyword evidence="5 10" id="KW-0472">Membrane</keyword>
<feature type="transmembrane region" description="Helical" evidence="10">
    <location>
        <begin position="33"/>
        <end position="55"/>
    </location>
</feature>
<feature type="transmembrane region" description="Helical" evidence="10">
    <location>
        <begin position="95"/>
        <end position="119"/>
    </location>
</feature>
<keyword evidence="2 10" id="KW-1003">Cell membrane</keyword>
<feature type="binding site" evidence="10">
    <location>
        <position position="73"/>
    </location>
    <ligand>
        <name>Na(+)</name>
        <dbReference type="ChEBI" id="CHEBI:29101"/>
        <note>structural</note>
    </ligand>
</feature>
<evidence type="ECO:0000256" key="6">
    <source>
        <dbReference type="ARBA" id="ARBA00023303"/>
    </source>
</evidence>
<comment type="activity regulation">
    <text evidence="10">Na(+) is not transported, but it plays an essential structural role and its presence is essential for fluoride channel function.</text>
</comment>
<evidence type="ECO:0000256" key="2">
    <source>
        <dbReference type="ARBA" id="ARBA00022475"/>
    </source>
</evidence>
<dbReference type="PANTHER" id="PTHR28259">
    <property type="entry name" value="FLUORIDE EXPORT PROTEIN 1-RELATED"/>
    <property type="match status" value="1"/>
</dbReference>
<comment type="function">
    <text evidence="9 10">Fluoride-specific ion channel. Important for reducing fluoride concentration in the cell, thus reducing its toxicity.</text>
</comment>
<evidence type="ECO:0000256" key="9">
    <source>
        <dbReference type="ARBA" id="ARBA00049940"/>
    </source>
</evidence>
<dbReference type="GO" id="GO:0005886">
    <property type="term" value="C:plasma membrane"/>
    <property type="evidence" value="ECO:0007669"/>
    <property type="project" value="UniProtKB-SubCell"/>
</dbReference>